<dbReference type="AlphaFoldDB" id="A0A9R0DLK7"/>
<feature type="transmembrane region" description="Helical" evidence="7">
    <location>
        <begin position="74"/>
        <end position="94"/>
    </location>
</feature>
<evidence type="ECO:0000256" key="3">
    <source>
        <dbReference type="ARBA" id="ARBA00022692"/>
    </source>
</evidence>
<dbReference type="GO" id="GO:0016020">
    <property type="term" value="C:membrane"/>
    <property type="evidence" value="ECO:0007669"/>
    <property type="project" value="UniProtKB-SubCell"/>
</dbReference>
<keyword evidence="6 7" id="KW-0012">Acyltransferase</keyword>
<evidence type="ECO:0000313" key="10">
    <source>
        <dbReference type="RefSeq" id="XP_035459144.1"/>
    </source>
</evidence>
<keyword evidence="3 7" id="KW-0812">Transmembrane</keyword>
<dbReference type="EC" id="2.3.1.225" evidence="7"/>
<evidence type="ECO:0000256" key="5">
    <source>
        <dbReference type="ARBA" id="ARBA00023136"/>
    </source>
</evidence>
<keyword evidence="2 7" id="KW-0808">Transferase</keyword>
<feature type="transmembrane region" description="Helical" evidence="7">
    <location>
        <begin position="30"/>
        <end position="54"/>
    </location>
</feature>
<dbReference type="Proteomes" id="UP000829999">
    <property type="component" value="Chromosome 20"/>
</dbReference>
<feature type="domain" description="Palmitoyltransferase DHHC" evidence="8">
    <location>
        <begin position="108"/>
        <end position="246"/>
    </location>
</feature>
<comment type="catalytic activity">
    <reaction evidence="7">
        <text>L-cysteinyl-[protein] + hexadecanoyl-CoA = S-hexadecanoyl-L-cysteinyl-[protein] + CoA</text>
        <dbReference type="Rhea" id="RHEA:36683"/>
        <dbReference type="Rhea" id="RHEA-COMP:10131"/>
        <dbReference type="Rhea" id="RHEA-COMP:11032"/>
        <dbReference type="ChEBI" id="CHEBI:29950"/>
        <dbReference type="ChEBI" id="CHEBI:57287"/>
        <dbReference type="ChEBI" id="CHEBI:57379"/>
        <dbReference type="ChEBI" id="CHEBI:74151"/>
        <dbReference type="EC" id="2.3.1.225"/>
    </reaction>
</comment>
<organism evidence="9 10">
    <name type="scientific">Spodoptera frugiperda</name>
    <name type="common">Fall armyworm</name>
    <dbReference type="NCBI Taxonomy" id="7108"/>
    <lineage>
        <taxon>Eukaryota</taxon>
        <taxon>Metazoa</taxon>
        <taxon>Ecdysozoa</taxon>
        <taxon>Arthropoda</taxon>
        <taxon>Hexapoda</taxon>
        <taxon>Insecta</taxon>
        <taxon>Pterygota</taxon>
        <taxon>Neoptera</taxon>
        <taxon>Endopterygota</taxon>
        <taxon>Lepidoptera</taxon>
        <taxon>Glossata</taxon>
        <taxon>Ditrysia</taxon>
        <taxon>Noctuoidea</taxon>
        <taxon>Noctuidae</taxon>
        <taxon>Amphipyrinae</taxon>
        <taxon>Spodoptera</taxon>
    </lineage>
</organism>
<accession>A0A9R0DLK7</accession>
<dbReference type="PANTHER" id="PTHR12246">
    <property type="entry name" value="PALMITOYLTRANSFERASE ZDHHC16"/>
    <property type="match status" value="1"/>
</dbReference>
<evidence type="ECO:0000313" key="9">
    <source>
        <dbReference type="Proteomes" id="UP000829999"/>
    </source>
</evidence>
<feature type="transmembrane region" description="Helical" evidence="7">
    <location>
        <begin position="211"/>
        <end position="234"/>
    </location>
</feature>
<comment type="domain">
    <text evidence="7">The DHHC domain is required for palmitoyltransferase activity.</text>
</comment>
<dbReference type="RefSeq" id="XP_035459144.1">
    <property type="nucleotide sequence ID" value="XM_035603251.2"/>
</dbReference>
<evidence type="ECO:0000256" key="1">
    <source>
        <dbReference type="ARBA" id="ARBA00004141"/>
    </source>
</evidence>
<evidence type="ECO:0000259" key="8">
    <source>
        <dbReference type="Pfam" id="PF01529"/>
    </source>
</evidence>
<comment type="subcellular location">
    <subcellularLocation>
        <location evidence="1">Membrane</location>
        <topology evidence="1">Multi-pass membrane protein</topology>
    </subcellularLocation>
</comment>
<dbReference type="InterPro" id="IPR039859">
    <property type="entry name" value="PFA4/ZDH16/20/ERF2-like"/>
</dbReference>
<dbReference type="GeneID" id="118282262"/>
<keyword evidence="5 7" id="KW-0472">Membrane</keyword>
<dbReference type="GO" id="GO:0019706">
    <property type="term" value="F:protein-cysteine S-palmitoyltransferase activity"/>
    <property type="evidence" value="ECO:0007669"/>
    <property type="project" value="UniProtKB-EC"/>
</dbReference>
<evidence type="ECO:0000256" key="7">
    <source>
        <dbReference type="RuleBase" id="RU079119"/>
    </source>
</evidence>
<protein>
    <recommendedName>
        <fullName evidence="7">Palmitoyltransferase</fullName>
        <ecNumber evidence="7">2.3.1.225</ecNumber>
    </recommendedName>
</protein>
<dbReference type="InterPro" id="IPR001594">
    <property type="entry name" value="Palmitoyltrfase_DHHC"/>
</dbReference>
<evidence type="ECO:0000256" key="2">
    <source>
        <dbReference type="ARBA" id="ARBA00022679"/>
    </source>
</evidence>
<keyword evidence="4 7" id="KW-1133">Transmembrane helix</keyword>
<feature type="transmembrane region" description="Helical" evidence="7">
    <location>
        <begin position="155"/>
        <end position="173"/>
    </location>
</feature>
<sequence length="289" mass="34040">MFVNERRSVSQPCTTTDMSHVMSTQPRRSLFAYIFAKAQFYCVVFVLIPFIFVFQVTVVYPELVKKLKAGIAKQIFHICLISFCFINVVGNLVYSIMMDSTLKRPAFGEGTYCEECRMVRPVRSWHCMQCNVCIMKRDHHCSFLSRCIGLYNQRYFVLFLGHVMLSMIYATYYNYYFVTMKFKDGWALSAFRIINPLLRFVIPEPMGSKDVYLFFLFMNIALIFWSGGLFYWHFKNVVMGVTSYEARFPELKDASRWKQNLLNVFGTKWYLAIIWPMCKSPLPEDAKYV</sequence>
<evidence type="ECO:0000256" key="6">
    <source>
        <dbReference type="ARBA" id="ARBA00023315"/>
    </source>
</evidence>
<gene>
    <name evidence="10" type="primary">LOC118282262</name>
</gene>
<dbReference type="OrthoDB" id="302728at2759"/>
<comment type="similarity">
    <text evidence="7">Belongs to the DHHC palmitoyltransferase family.</text>
</comment>
<name>A0A9R0DLK7_SPOFR</name>
<evidence type="ECO:0000256" key="4">
    <source>
        <dbReference type="ARBA" id="ARBA00022989"/>
    </source>
</evidence>
<dbReference type="Pfam" id="PF01529">
    <property type="entry name" value="DHHC"/>
    <property type="match status" value="1"/>
</dbReference>
<dbReference type="PROSITE" id="PS50216">
    <property type="entry name" value="DHHC"/>
    <property type="match status" value="1"/>
</dbReference>
<reference evidence="10" key="1">
    <citation type="submission" date="2025-08" db="UniProtKB">
        <authorList>
            <consortium name="RefSeq"/>
        </authorList>
    </citation>
    <scope>IDENTIFICATION</scope>
    <source>
        <tissue evidence="10">Whole larval tissue</tissue>
    </source>
</reference>
<keyword evidence="9" id="KW-1185">Reference proteome</keyword>
<proteinExistence type="inferred from homology"/>